<protein>
    <submittedName>
        <fullName evidence="2">Putative secreted protein</fullName>
    </submittedName>
</protein>
<sequence>MAAVTATNRSSSIMLLRKSFATMAALMSSSVSALFGCVGMTMSFDSLRSVLSETTPCLRAFFSVPIELSSSSISERCADITSERCFTEGVSGAGIVGAVGFSSCSC</sequence>
<dbReference type="AlphaFoldDB" id="A0A2M4DLG9"/>
<keyword evidence="1" id="KW-1133">Transmembrane helix</keyword>
<reference evidence="2" key="1">
    <citation type="submission" date="2018-01" db="EMBL/GenBank/DDBJ databases">
        <title>An insight into the sialome of Amazonian anophelines.</title>
        <authorList>
            <person name="Ribeiro J.M."/>
            <person name="Scarpassa V."/>
            <person name="Calvo E."/>
        </authorList>
    </citation>
    <scope>NUCLEOTIDE SEQUENCE</scope>
</reference>
<dbReference type="EMBL" id="GGFL01014238">
    <property type="protein sequence ID" value="MBW78416.1"/>
    <property type="molecule type" value="Transcribed_RNA"/>
</dbReference>
<keyword evidence="1" id="KW-0472">Membrane</keyword>
<evidence type="ECO:0000313" key="2">
    <source>
        <dbReference type="EMBL" id="MBW78416.1"/>
    </source>
</evidence>
<proteinExistence type="predicted"/>
<organism evidence="2">
    <name type="scientific">Anopheles darlingi</name>
    <name type="common">Mosquito</name>
    <dbReference type="NCBI Taxonomy" id="43151"/>
    <lineage>
        <taxon>Eukaryota</taxon>
        <taxon>Metazoa</taxon>
        <taxon>Ecdysozoa</taxon>
        <taxon>Arthropoda</taxon>
        <taxon>Hexapoda</taxon>
        <taxon>Insecta</taxon>
        <taxon>Pterygota</taxon>
        <taxon>Neoptera</taxon>
        <taxon>Endopterygota</taxon>
        <taxon>Diptera</taxon>
        <taxon>Nematocera</taxon>
        <taxon>Culicoidea</taxon>
        <taxon>Culicidae</taxon>
        <taxon>Anophelinae</taxon>
        <taxon>Anopheles</taxon>
    </lineage>
</organism>
<evidence type="ECO:0000256" key="1">
    <source>
        <dbReference type="SAM" id="Phobius"/>
    </source>
</evidence>
<name>A0A2M4DLG9_ANODA</name>
<accession>A0A2M4DLG9</accession>
<feature type="transmembrane region" description="Helical" evidence="1">
    <location>
        <begin position="20"/>
        <end position="42"/>
    </location>
</feature>
<keyword evidence="1" id="KW-0812">Transmembrane</keyword>